<gene>
    <name evidence="17" type="ORF">PGLA2088_LOCUS4260</name>
</gene>
<feature type="domain" description="Toprim" evidence="15">
    <location>
        <begin position="478"/>
        <end position="602"/>
    </location>
</feature>
<evidence type="ECO:0000313" key="17">
    <source>
        <dbReference type="EMBL" id="CAE8645833.1"/>
    </source>
</evidence>
<dbReference type="GO" id="GO:0005524">
    <property type="term" value="F:ATP binding"/>
    <property type="evidence" value="ECO:0007669"/>
    <property type="project" value="UniProtKB-UniRule"/>
</dbReference>
<dbReference type="InterPro" id="IPR020568">
    <property type="entry name" value="Ribosomal_Su5_D2-typ_SF"/>
</dbReference>
<dbReference type="SUPFAM" id="SSF68906">
    <property type="entry name" value="SAP domain"/>
    <property type="match status" value="1"/>
</dbReference>
<evidence type="ECO:0000256" key="7">
    <source>
        <dbReference type="ARBA" id="ARBA00022840"/>
    </source>
</evidence>
<dbReference type="InterPro" id="IPR031660">
    <property type="entry name" value="TOPRIM_C"/>
</dbReference>
<dbReference type="InterPro" id="IPR018522">
    <property type="entry name" value="TopoIIA_CS"/>
</dbReference>
<evidence type="ECO:0000259" key="15">
    <source>
        <dbReference type="PROSITE" id="PS50880"/>
    </source>
</evidence>
<dbReference type="Gene3D" id="1.10.720.30">
    <property type="entry name" value="SAP domain"/>
    <property type="match status" value="1"/>
</dbReference>
<dbReference type="SUPFAM" id="SSF54211">
    <property type="entry name" value="Ribosomal protein S5 domain 2-like"/>
    <property type="match status" value="1"/>
</dbReference>
<dbReference type="Proteomes" id="UP000626109">
    <property type="component" value="Unassembled WGS sequence"/>
</dbReference>
<feature type="non-terminal residue" evidence="17">
    <location>
        <position position="1491"/>
    </location>
</feature>
<dbReference type="PROSITE" id="PS00177">
    <property type="entry name" value="TOPOISOMERASE_II"/>
    <property type="match status" value="1"/>
</dbReference>
<evidence type="ECO:0000256" key="10">
    <source>
        <dbReference type="ARBA" id="ARBA00023125"/>
    </source>
</evidence>
<dbReference type="Pfam" id="PF16898">
    <property type="entry name" value="TOPRIM_C"/>
    <property type="match status" value="1"/>
</dbReference>
<evidence type="ECO:0000256" key="2">
    <source>
        <dbReference type="ARBA" id="ARBA00001913"/>
    </source>
</evidence>
<dbReference type="Pfam" id="PF02037">
    <property type="entry name" value="SAP"/>
    <property type="match status" value="1"/>
</dbReference>
<proteinExistence type="inferred from homology"/>
<comment type="cofactor">
    <cofactor evidence="3">
        <name>Mg(2+)</name>
        <dbReference type="ChEBI" id="CHEBI:18420"/>
    </cofactor>
</comment>
<dbReference type="Gene3D" id="3.40.50.670">
    <property type="match status" value="1"/>
</dbReference>
<dbReference type="InterPro" id="IPR013506">
    <property type="entry name" value="Topo_IIA_bsu_dom2"/>
</dbReference>
<name>A0A813I5I7_POLGL</name>
<keyword evidence="7 13" id="KW-0067">ATP-binding</keyword>
<dbReference type="InterPro" id="IPR006171">
    <property type="entry name" value="TOPRIM_dom"/>
</dbReference>
<dbReference type="Gene3D" id="3.30.1360.40">
    <property type="match status" value="1"/>
</dbReference>
<accession>A0A813I5I7</accession>
<dbReference type="Gene3D" id="1.10.268.10">
    <property type="entry name" value="Topoisomerase, domain 3"/>
    <property type="match status" value="1"/>
</dbReference>
<dbReference type="InterPro" id="IPR001154">
    <property type="entry name" value="TopoII_euk"/>
</dbReference>
<comment type="subunit">
    <text evidence="13">Homodimer.</text>
</comment>
<keyword evidence="11 12" id="KW-0413">Isomerase</keyword>
<dbReference type="SMART" id="SM00433">
    <property type="entry name" value="TOP2c"/>
    <property type="match status" value="1"/>
</dbReference>
<dbReference type="Gene3D" id="3.90.199.10">
    <property type="entry name" value="Topoisomerase II, domain 5"/>
    <property type="match status" value="1"/>
</dbReference>
<dbReference type="GO" id="GO:0000819">
    <property type="term" value="P:sister chromatid segregation"/>
    <property type="evidence" value="ECO:0007669"/>
    <property type="project" value="TreeGrafter"/>
</dbReference>
<dbReference type="InterPro" id="IPR003034">
    <property type="entry name" value="SAP_dom"/>
</dbReference>
<evidence type="ECO:0000256" key="5">
    <source>
        <dbReference type="ARBA" id="ARBA00022723"/>
    </source>
</evidence>
<dbReference type="Pfam" id="PF00521">
    <property type="entry name" value="DNA_topoisoIV"/>
    <property type="match status" value="1"/>
</dbReference>
<dbReference type="Pfam" id="PF00204">
    <property type="entry name" value="DNA_gyraseB"/>
    <property type="match status" value="1"/>
</dbReference>
<dbReference type="GO" id="GO:0000712">
    <property type="term" value="P:resolution of meiotic recombination intermediates"/>
    <property type="evidence" value="ECO:0007669"/>
    <property type="project" value="TreeGrafter"/>
</dbReference>
<dbReference type="InterPro" id="IPR013759">
    <property type="entry name" value="Topo_IIA_B_C"/>
</dbReference>
<dbReference type="InterPro" id="IPR036361">
    <property type="entry name" value="SAP_dom_sf"/>
</dbReference>
<dbReference type="SUPFAM" id="SSF55874">
    <property type="entry name" value="ATPase domain of HSP90 chaperone/DNA topoisomerase II/histidine kinase"/>
    <property type="match status" value="1"/>
</dbReference>
<dbReference type="FunFam" id="3.40.50.670:FF:000001">
    <property type="entry name" value="DNA topoisomerase 2"/>
    <property type="match status" value="1"/>
</dbReference>
<keyword evidence="10 12" id="KW-0238">DNA-binding</keyword>
<dbReference type="Pfam" id="PF01751">
    <property type="entry name" value="Toprim"/>
    <property type="match status" value="1"/>
</dbReference>
<comment type="catalytic activity">
    <reaction evidence="1 12 13">
        <text>ATP-dependent breakage, passage and rejoining of double-stranded DNA.</text>
        <dbReference type="EC" id="5.6.2.2"/>
    </reaction>
</comment>
<keyword evidence="5" id="KW-0479">Metal-binding</keyword>
<dbReference type="InterPro" id="IPR002205">
    <property type="entry name" value="Topo_IIA_dom_A"/>
</dbReference>
<evidence type="ECO:0000256" key="3">
    <source>
        <dbReference type="ARBA" id="ARBA00001946"/>
    </source>
</evidence>
<evidence type="ECO:0000256" key="8">
    <source>
        <dbReference type="ARBA" id="ARBA00022842"/>
    </source>
</evidence>
<comment type="cofactor">
    <cofactor evidence="2">
        <name>Ca(2+)</name>
        <dbReference type="ChEBI" id="CHEBI:29108"/>
    </cofactor>
</comment>
<dbReference type="InterPro" id="IPR001241">
    <property type="entry name" value="Topo_IIA"/>
</dbReference>
<dbReference type="Gene3D" id="3.30.230.10">
    <property type="match status" value="1"/>
</dbReference>
<dbReference type="InterPro" id="IPR036890">
    <property type="entry name" value="HATPase_C_sf"/>
</dbReference>
<dbReference type="InterPro" id="IPR050634">
    <property type="entry name" value="DNA_Topoisomerase_II"/>
</dbReference>
<dbReference type="SUPFAM" id="SSF56719">
    <property type="entry name" value="Type II DNA topoisomerase"/>
    <property type="match status" value="1"/>
</dbReference>
<dbReference type="PANTHER" id="PTHR10169:SF38">
    <property type="entry name" value="DNA TOPOISOMERASE 2"/>
    <property type="match status" value="1"/>
</dbReference>
<evidence type="ECO:0000256" key="4">
    <source>
        <dbReference type="ARBA" id="ARBA00011080"/>
    </source>
</evidence>
<dbReference type="InterPro" id="IPR003594">
    <property type="entry name" value="HATPase_dom"/>
</dbReference>
<dbReference type="PANTHER" id="PTHR10169">
    <property type="entry name" value="DNA TOPOISOMERASE/GYRASE"/>
    <property type="match status" value="1"/>
</dbReference>
<dbReference type="InterPro" id="IPR013757">
    <property type="entry name" value="Topo_IIA_A_a_sf"/>
</dbReference>
<sequence>FVVPGFFQSGQTSLASAGRCTKRFQAADAGAAHGLPSRAKEAVLGETNASSRTGRYQLLTPREHVLLRPDMYIGAVDPRNETAWVLAKSSSDRMVESQLTISPGLIQIFNEILVNSIDRQYQGTSGREMSEIRITVDQKVGEISVWNDGGAIPIEVHESGLYAPTLVFGEFLSGDNFDDTQVRFTGGRNGVGAKATNAFSKSFEVTVDEPGTGQRFFQRWEDNMAKRLEPEISLLPDQDAKHGSVQVRFRPDLARFGLQRIDQDHMKLMMARAYDTAACTRPDITVSFNDEPLQVQNFEEFAAQVLGPEMTVTQVKDASGNVRAEVAAAFARDSGFGALGFVNGIRCSRGTHVTKVAEQLTDDISALVAEKLGAAKRPSQANVKQFIRLVVKVLVDSPDFDSQTKTRLTTTSSKLGFDLTVPEEFSQQVAALGVLDAAVRAMEVAQKQALHRTLSTGARPSLAKLEDATNAGKSGHNCTLIVTEGDSAKALAVAGLAKLGRANYGVFPLKGKLLNVRTASVKQLQLNEEIKNLVHIIGLEWGQEYRSEEDLQSLRYQRLMIFSDQDLDGHHIAGLVINFIQANWPSLLKMIPDFLQRFATPIVKIFPSRGSSKVAVQEFFTQGDFAKWERQQPTDWNSKFRAKYYKGLGTSTRDEAIEYFSNPERHVLDLVLESEEDTDAVERAFEQNRVADRKAWMLKYDVNEELDYTRASATYSEFFDKQFVHFSVYDCQRSIPLLLDGLKPSQRKVLHVLQTMDGEKKVSQVTGLVSAATSYHHGEESLVKVIVHMAQTFVGTNNLNLLQPNGMFGTRLSGRDSHASARYIHTETSPLVKEIFKKDDVDILEKQFEDGQEIEPKSFAPVFPLVLVNGFKGIGTGWATDGPNYDPVEVVNALKKAIKGETAPELLPSYRGFSGRVYALNGKVVSEGLWRVYGSKGAGKGLDTVEVTELPIGVWTDDFISNLEEKAKKTRLMMAIHKCEDHNDEKVHLLIGFENSELLRLTKSRNVTETIGLYLGLRKNLQSSNMWLYHPPEVGDELAEPVLQKFEGPADVIRAFHSARRPYYERRKAKMTQKLVYQATVLRNKARCIKMCIDGSLPLTSLDSESLKAAGFDSLLSESQSSAAEASGETPTSKAGFDYLLNMPLRSFSQVKVQELGLKLEKTEEDLKRLESKGIDEVWLEDLDAFLAAYKKQFPKLPAAEELVLAAKEEKQAQAVFNQERKRRTKGAFDEDDGVQSFKLLEKQTIPQLKDLCSLRGLDHSMIGKTKGDLVNILLAYSSQAFSYRDWAKMQVDDLKAHLKARGLPHAGIRSDLVSRLEKAPFPEILYNILVPKMKQELKSYGLLYDFPQEELAERIQIVRRRRAEEEAALLLLTGDELRDMAREREGVFQIGGLKTKLIERLATSLVTMRSEDLGLIVVKKRPLPDSLQRWIVAGQRARRELKIIGFTGIKKGTPFYERTDQLYQESKAAAQARLLNSLSYTNEGTHQQLH</sequence>
<keyword evidence="8" id="KW-0460">Magnesium</keyword>
<dbReference type="InterPro" id="IPR014721">
    <property type="entry name" value="Ribsml_uS5_D2-typ_fold_subgr"/>
</dbReference>
<dbReference type="GO" id="GO:0003677">
    <property type="term" value="F:DNA binding"/>
    <property type="evidence" value="ECO:0007669"/>
    <property type="project" value="UniProtKB-UniRule"/>
</dbReference>
<dbReference type="PRINTS" id="PR00418">
    <property type="entry name" value="TPI2FAMILY"/>
</dbReference>
<dbReference type="PROSITE" id="PS50800">
    <property type="entry name" value="SAP"/>
    <property type="match status" value="1"/>
</dbReference>
<dbReference type="GO" id="GO:0005634">
    <property type="term" value="C:nucleus"/>
    <property type="evidence" value="ECO:0007669"/>
    <property type="project" value="TreeGrafter"/>
</dbReference>
<feature type="active site" description="O-(5'-phospho-DNA)-tyrosine intermediate" evidence="12">
    <location>
        <position position="823"/>
    </location>
</feature>
<evidence type="ECO:0000256" key="6">
    <source>
        <dbReference type="ARBA" id="ARBA00022741"/>
    </source>
</evidence>
<dbReference type="SMART" id="SM00513">
    <property type="entry name" value="SAP"/>
    <property type="match status" value="2"/>
</dbReference>
<dbReference type="EC" id="5.6.2.2" evidence="13"/>
<dbReference type="PRINTS" id="PR01158">
    <property type="entry name" value="TOPISMRASEII"/>
</dbReference>
<dbReference type="GO" id="GO:0003918">
    <property type="term" value="F:DNA topoisomerase type II (double strand cut, ATP-hydrolyzing) activity"/>
    <property type="evidence" value="ECO:0007669"/>
    <property type="project" value="UniProtKB-UniRule"/>
</dbReference>
<evidence type="ECO:0000256" key="9">
    <source>
        <dbReference type="ARBA" id="ARBA00023029"/>
    </source>
</evidence>
<dbReference type="InterPro" id="IPR013758">
    <property type="entry name" value="Topo_IIA_A/C_ab"/>
</dbReference>
<evidence type="ECO:0000259" key="14">
    <source>
        <dbReference type="PROSITE" id="PS50800"/>
    </source>
</evidence>
<dbReference type="Gene3D" id="3.30.1490.30">
    <property type="match status" value="1"/>
</dbReference>
<dbReference type="GO" id="GO:0046872">
    <property type="term" value="F:metal ion binding"/>
    <property type="evidence" value="ECO:0007669"/>
    <property type="project" value="UniProtKB-KW"/>
</dbReference>
<dbReference type="PROSITE" id="PS50880">
    <property type="entry name" value="TOPRIM"/>
    <property type="match status" value="1"/>
</dbReference>
<evidence type="ECO:0000256" key="13">
    <source>
        <dbReference type="RuleBase" id="RU362094"/>
    </source>
</evidence>
<dbReference type="EMBL" id="CAJNNW010003888">
    <property type="protein sequence ID" value="CAE8645833.1"/>
    <property type="molecule type" value="Genomic_DNA"/>
</dbReference>
<dbReference type="SMART" id="SM00434">
    <property type="entry name" value="TOP4c"/>
    <property type="match status" value="1"/>
</dbReference>
<dbReference type="InterPro" id="IPR013760">
    <property type="entry name" value="Topo_IIA-like_dom_sf"/>
</dbReference>
<protein>
    <recommendedName>
        <fullName evidence="13">DNA topoisomerase 2</fullName>
        <ecNumber evidence="13">5.6.2.2</ecNumber>
    </recommendedName>
</protein>
<feature type="domain" description="SAP" evidence="14">
    <location>
        <begin position="1287"/>
        <end position="1321"/>
    </location>
</feature>
<comment type="function">
    <text evidence="13">Control of topological states of DNA by transient breakage and subsequent rejoining of DNA strands. Topoisomerase II makes double-strand breaks.</text>
</comment>
<evidence type="ECO:0000256" key="1">
    <source>
        <dbReference type="ARBA" id="ARBA00000185"/>
    </source>
</evidence>
<evidence type="ECO:0000256" key="11">
    <source>
        <dbReference type="ARBA" id="ARBA00023235"/>
    </source>
</evidence>
<reference evidence="17" key="1">
    <citation type="submission" date="2021-02" db="EMBL/GenBank/DDBJ databases">
        <authorList>
            <person name="Dougan E. K."/>
            <person name="Rhodes N."/>
            <person name="Thang M."/>
            <person name="Chan C."/>
        </authorList>
    </citation>
    <scope>NUCLEOTIDE SEQUENCE</scope>
</reference>
<dbReference type="Gene3D" id="3.30.565.10">
    <property type="entry name" value="Histidine kinase-like ATPase, C-terminal domain"/>
    <property type="match status" value="1"/>
</dbReference>
<organism evidence="17 18">
    <name type="scientific">Polarella glacialis</name>
    <name type="common">Dinoflagellate</name>
    <dbReference type="NCBI Taxonomy" id="89957"/>
    <lineage>
        <taxon>Eukaryota</taxon>
        <taxon>Sar</taxon>
        <taxon>Alveolata</taxon>
        <taxon>Dinophyceae</taxon>
        <taxon>Suessiales</taxon>
        <taxon>Suessiaceae</taxon>
        <taxon>Polarella</taxon>
    </lineage>
</organism>
<keyword evidence="6 13" id="KW-0547">Nucleotide-binding</keyword>
<evidence type="ECO:0000313" key="18">
    <source>
        <dbReference type="Proteomes" id="UP000626109"/>
    </source>
</evidence>
<comment type="caution">
    <text evidence="17">The sequence shown here is derived from an EMBL/GenBank/DDBJ whole genome shotgun (WGS) entry which is preliminary data.</text>
</comment>
<evidence type="ECO:0000259" key="16">
    <source>
        <dbReference type="PROSITE" id="PS52040"/>
    </source>
</evidence>
<dbReference type="GO" id="GO:0006265">
    <property type="term" value="P:DNA topological change"/>
    <property type="evidence" value="ECO:0007669"/>
    <property type="project" value="UniProtKB-UniRule"/>
</dbReference>
<dbReference type="Pfam" id="PF02518">
    <property type="entry name" value="HATPase_c"/>
    <property type="match status" value="1"/>
</dbReference>
<feature type="domain" description="Topo IIA-type catalytic" evidence="16">
    <location>
        <begin position="735"/>
        <end position="1183"/>
    </location>
</feature>
<dbReference type="PROSITE" id="PS52040">
    <property type="entry name" value="TOPO_IIA"/>
    <property type="match status" value="1"/>
</dbReference>
<comment type="similarity">
    <text evidence="4 13">Belongs to the type II topoisomerase family.</text>
</comment>
<keyword evidence="9 12" id="KW-0799">Topoisomerase</keyword>
<evidence type="ECO:0000256" key="12">
    <source>
        <dbReference type="PROSITE-ProRule" id="PRU01384"/>
    </source>
</evidence>